<evidence type="ECO:0000313" key="1">
    <source>
        <dbReference type="EMBL" id="SNS82731.1"/>
    </source>
</evidence>
<accession>A0A239HNI2</accession>
<proteinExistence type="predicted"/>
<protein>
    <submittedName>
        <fullName evidence="1">Uncharacterized protein</fullName>
    </submittedName>
</protein>
<dbReference type="AlphaFoldDB" id="A0A239HNI2"/>
<dbReference type="Proteomes" id="UP000198284">
    <property type="component" value="Unassembled WGS sequence"/>
</dbReference>
<sequence length="145" mass="15960">MGLSAHEFVEGEDLTRAVNILSIMARHPVTGAEQQDVYRHLAAQKRQEILHYDLQPAAAIPAAEYGAALSDGVIYIESKNLGYDFMVLKIDAGSGWGGAKRVKFAIYRSPRGHDSFSFVSTESGLFAALRKLDSMYYAAAREHLP</sequence>
<keyword evidence="2" id="KW-1185">Reference proteome</keyword>
<name>A0A239HNI2_9BURK</name>
<gene>
    <name evidence="1" type="ORF">SAMN06265795_10777</name>
</gene>
<dbReference type="EMBL" id="FZOT01000007">
    <property type="protein sequence ID" value="SNS82731.1"/>
    <property type="molecule type" value="Genomic_DNA"/>
</dbReference>
<organism evidence="1 2">
    <name type="scientific">Noviherbaspirillum humi</name>
    <dbReference type="NCBI Taxonomy" id="1688639"/>
    <lineage>
        <taxon>Bacteria</taxon>
        <taxon>Pseudomonadati</taxon>
        <taxon>Pseudomonadota</taxon>
        <taxon>Betaproteobacteria</taxon>
        <taxon>Burkholderiales</taxon>
        <taxon>Oxalobacteraceae</taxon>
        <taxon>Noviherbaspirillum</taxon>
    </lineage>
</organism>
<evidence type="ECO:0000313" key="2">
    <source>
        <dbReference type="Proteomes" id="UP000198284"/>
    </source>
</evidence>
<reference evidence="1 2" key="1">
    <citation type="submission" date="2017-06" db="EMBL/GenBank/DDBJ databases">
        <authorList>
            <person name="Kim H.J."/>
            <person name="Triplett B.A."/>
        </authorList>
    </citation>
    <scope>NUCLEOTIDE SEQUENCE [LARGE SCALE GENOMIC DNA]</scope>
    <source>
        <strain evidence="1 2">U15</strain>
    </source>
</reference>